<name>A0ABT7CAC8_9MICO</name>
<evidence type="ECO:0000313" key="1">
    <source>
        <dbReference type="EMBL" id="MDJ1371759.1"/>
    </source>
</evidence>
<keyword evidence="2" id="KW-1185">Reference proteome</keyword>
<reference evidence="1" key="1">
    <citation type="submission" date="2018-03" db="EMBL/GenBank/DDBJ databases">
        <authorList>
            <person name="Nunes O.C."/>
            <person name="Lopes A.R."/>
            <person name="Froufe H."/>
            <person name="Munoz-Merida A."/>
            <person name="Barroso C."/>
            <person name="Egas C."/>
        </authorList>
    </citation>
    <scope>NUCLEOTIDE SEQUENCE</scope>
    <source>
        <strain evidence="1">ON4</strain>
    </source>
</reference>
<dbReference type="Pfam" id="PF13935">
    <property type="entry name" value="Ead_Ea22"/>
    <property type="match status" value="1"/>
</dbReference>
<accession>A0ABT7CAC8</accession>
<comment type="caution">
    <text evidence="1">The sequence shown here is derived from an EMBL/GenBank/DDBJ whole genome shotgun (WGS) entry which is preliminary data.</text>
</comment>
<dbReference type="RefSeq" id="WP_106486593.1">
    <property type="nucleotide sequence ID" value="NZ_CP028426.1"/>
</dbReference>
<dbReference type="EMBL" id="PXVD01000016">
    <property type="protein sequence ID" value="MDJ1371759.1"/>
    <property type="molecule type" value="Genomic_DNA"/>
</dbReference>
<evidence type="ECO:0008006" key="3">
    <source>
        <dbReference type="Google" id="ProtNLM"/>
    </source>
</evidence>
<sequence>MSDFDLSGLREIAEAATPGPWRQWNPATGPSHITIGGKVAFESLQSATRFADDEVIPHWCDATHIAAFDPETVLAMLDLIEEQAAGFETLRQLHRPVEIEPSGTICGECSMRLPNGKYFGRLEEWPCPTLQAIGESDD</sequence>
<gene>
    <name evidence="1" type="ORF">C7K25_10335</name>
</gene>
<reference evidence="1" key="2">
    <citation type="journal article" date="2022" name="Sci. Rep.">
        <title>In silico prediction of the enzymes involved in the degradation of the herbicide molinate by Gulosibacter molinativorax ON4T.</title>
        <authorList>
            <person name="Lopes A.R."/>
            <person name="Bunin E."/>
            <person name="Viana A.T."/>
            <person name="Froufe H."/>
            <person name="Munoz-Merida A."/>
            <person name="Pinho D."/>
            <person name="Figueiredo J."/>
            <person name="Barroso C."/>
            <person name="Vaz-Moreira I."/>
            <person name="Bellanger X."/>
            <person name="Egas C."/>
            <person name="Nunes O.C."/>
        </authorList>
    </citation>
    <scope>NUCLEOTIDE SEQUENCE</scope>
    <source>
        <strain evidence="1">ON4</strain>
    </source>
</reference>
<evidence type="ECO:0000313" key="2">
    <source>
        <dbReference type="Proteomes" id="UP001170379"/>
    </source>
</evidence>
<proteinExistence type="predicted"/>
<protein>
    <recommendedName>
        <fullName evidence="3">Ead/Ea22-like family protein</fullName>
    </recommendedName>
</protein>
<dbReference type="InterPro" id="IPR025153">
    <property type="entry name" value="Ead_Ea22"/>
</dbReference>
<organism evidence="1 2">
    <name type="scientific">Gulosibacter molinativorax</name>
    <dbReference type="NCBI Taxonomy" id="256821"/>
    <lineage>
        <taxon>Bacteria</taxon>
        <taxon>Bacillati</taxon>
        <taxon>Actinomycetota</taxon>
        <taxon>Actinomycetes</taxon>
        <taxon>Micrococcales</taxon>
        <taxon>Microbacteriaceae</taxon>
        <taxon>Gulosibacter</taxon>
    </lineage>
</organism>
<dbReference type="Proteomes" id="UP001170379">
    <property type="component" value="Unassembled WGS sequence"/>
</dbReference>